<accession>A0ABY1QVF2</accession>
<reference evidence="1 2" key="1">
    <citation type="submission" date="2017-05" db="EMBL/GenBank/DDBJ databases">
        <authorList>
            <person name="Varghese N."/>
            <person name="Submissions S."/>
        </authorList>
    </citation>
    <scope>NUCLEOTIDE SEQUENCE [LARGE SCALE GENOMIC DNA]</scope>
    <source>
        <strain evidence="1 2">SM16</strain>
    </source>
</reference>
<sequence length="733" mass="82437">MATRTVQAIAPETAFASKVLTDTSEPLAKARQGNLELEVRLAGDTLWLIIRRGTEGGLALRMPVFSQDAKCRLMKKGDALAAVECTGSLGKARLVVTGEPFGLEQLRATLQFTPSRDLAIEWVPRDLVPFDASGDATGTKGLVSARQRKMNTGLLYFSLERPALGKVLYLQNLTALNDYFNATGSKPESAVGGDWPELGYQLPRNPETGKAVLAAGQELTLYDTLLAIRGYPQNGETDSAWQFLDMLGGLYHSLNPPEPAFHDWILRAENTIQDLAKGPKTRIRHYGHTYFHPYTASEYPDSMVQLSLAAAMRDWGRWSGQEHPLVGEIVSGLRKFYDPELKALRRYLPNVGADKNANAVDSWYLYHPLLNLGNLALAGDRAARRLFFDSVDYGIKAAQHFRYKWPIMYDVTDFSVITDVAEADDRGQTDVGGIYAWVMLQAFEMSHDERFLTEAMKAIDAARGMRFDLNYQANLTAWGAAACIRLWRIINRAEYLQQSYVYLASFFHNSQIWKSEIGLSRHWTNFLGVTCLQDAPYMAAYECFDSYAAFERYLDYMGVDIIPGVKLLVNEFCRHALDRGWYYYPDALPEEALATENRNGHIDRSLNYPVEDLYPDGQKAGQVGQEIYGSGAAIVYATRSFHRIDDAPFLLFCDSFVRAIHRLDSSTLNLRIDGHETTPARLALLPLDGKPERLRPKLWTANREVLDFKIVDGRLETWVPSNNALLLGWEMTP</sequence>
<gene>
    <name evidence="1" type="ORF">SAMN06296065_12036</name>
</gene>
<name>A0ABY1QVF2_9SPHN</name>
<evidence type="ECO:0000313" key="1">
    <source>
        <dbReference type="EMBL" id="SMP81923.1"/>
    </source>
</evidence>
<comment type="caution">
    <text evidence="1">The sequence shown here is derived from an EMBL/GenBank/DDBJ whole genome shotgun (WGS) entry which is preliminary data.</text>
</comment>
<evidence type="ECO:0000313" key="2">
    <source>
        <dbReference type="Proteomes" id="UP001157910"/>
    </source>
</evidence>
<proteinExistence type="predicted"/>
<keyword evidence="2" id="KW-1185">Reference proteome</keyword>
<organism evidence="1 2">
    <name type="scientific">Novosphingobium panipatense</name>
    <dbReference type="NCBI Taxonomy" id="428991"/>
    <lineage>
        <taxon>Bacteria</taxon>
        <taxon>Pseudomonadati</taxon>
        <taxon>Pseudomonadota</taxon>
        <taxon>Alphaproteobacteria</taxon>
        <taxon>Sphingomonadales</taxon>
        <taxon>Sphingomonadaceae</taxon>
        <taxon>Novosphingobium</taxon>
    </lineage>
</organism>
<dbReference type="RefSeq" id="WP_283407123.1">
    <property type="nucleotide sequence ID" value="NZ_FXUI01000020.1"/>
</dbReference>
<dbReference type="EMBL" id="FXUI01000020">
    <property type="protein sequence ID" value="SMP81923.1"/>
    <property type="molecule type" value="Genomic_DNA"/>
</dbReference>
<dbReference type="Proteomes" id="UP001157910">
    <property type="component" value="Unassembled WGS sequence"/>
</dbReference>
<protein>
    <submittedName>
        <fullName evidence="1">Uncharacterized protein</fullName>
    </submittedName>
</protein>